<dbReference type="PANTHER" id="PTHR43377:SF1">
    <property type="entry name" value="BILIVERDIN REDUCTASE A"/>
    <property type="match status" value="1"/>
</dbReference>
<dbReference type="PANTHER" id="PTHR43377">
    <property type="entry name" value="BILIVERDIN REDUCTASE A"/>
    <property type="match status" value="1"/>
</dbReference>
<evidence type="ECO:0000259" key="1">
    <source>
        <dbReference type="Pfam" id="PF01408"/>
    </source>
</evidence>
<dbReference type="InterPro" id="IPR004104">
    <property type="entry name" value="Gfo/Idh/MocA-like_OxRdtase_C"/>
</dbReference>
<proteinExistence type="predicted"/>
<dbReference type="Gene3D" id="3.30.360.10">
    <property type="entry name" value="Dihydrodipicolinate Reductase, domain 2"/>
    <property type="match status" value="1"/>
</dbReference>
<keyword evidence="4" id="KW-1185">Reference proteome</keyword>
<sequence length="340" mass="37510">MTNTPPVGIAVVGLGRIARSHIDGIRQWPEQCELTAVVDIQKERAQSFSDEYDVPYYTQVEDAFNDPEIDAVVICVPHNLHSRLAIDAAEAGKHILVEKVMATSLDEGKAMVMAAEDNGVNLMVGQSRRFFPSLIEARDRRTEIGNQLNLLYSFACHFDVDTAPDWWQSKEKTGGLVYPMLGSHSIDYTLWMLDDREPVSVYAEGTSNNEDFEGDDDVTLVIRFDDDTHATNFLSINNSPVVHSGLVVGEKGSITWSQTGDHSGDLVGVATTDLKINGEPVTVDSGGKHNFALQMREFAESIIEQRSPEASGEEILTQLQILEAAKQSAEKSREVKLSEV</sequence>
<evidence type="ECO:0000259" key="2">
    <source>
        <dbReference type="Pfam" id="PF02894"/>
    </source>
</evidence>
<dbReference type="Pfam" id="PF02894">
    <property type="entry name" value="GFO_IDH_MocA_C"/>
    <property type="match status" value="1"/>
</dbReference>
<name>A0A0W1RFG3_9EURY</name>
<evidence type="ECO:0000313" key="3">
    <source>
        <dbReference type="EMBL" id="KTG12235.1"/>
    </source>
</evidence>
<dbReference type="EMBL" id="LOPV01000628">
    <property type="protein sequence ID" value="KTG12235.1"/>
    <property type="molecule type" value="Genomic_DNA"/>
</dbReference>
<organism evidence="3 4">
    <name type="scientific">Haloferax profundi</name>
    <dbReference type="NCBI Taxonomy" id="1544718"/>
    <lineage>
        <taxon>Archaea</taxon>
        <taxon>Methanobacteriati</taxon>
        <taxon>Methanobacteriota</taxon>
        <taxon>Stenosarchaea group</taxon>
        <taxon>Halobacteria</taxon>
        <taxon>Halobacteriales</taxon>
        <taxon>Haloferacaceae</taxon>
        <taxon>Haloferax</taxon>
    </lineage>
</organism>
<evidence type="ECO:0008006" key="5">
    <source>
        <dbReference type="Google" id="ProtNLM"/>
    </source>
</evidence>
<feature type="domain" description="Gfo/Idh/MocA-like oxidoreductase N-terminal" evidence="1">
    <location>
        <begin position="8"/>
        <end position="125"/>
    </location>
</feature>
<reference evidence="3 4" key="1">
    <citation type="submission" date="2015-12" db="EMBL/GenBank/DDBJ databases">
        <title>Haloferax profundi sp. nov. isolated from the Discovery deep brine-seawater interface in the Red Sea.</title>
        <authorList>
            <person name="Zhang G."/>
            <person name="Stingl U."/>
            <person name="Rashid M."/>
        </authorList>
    </citation>
    <scope>NUCLEOTIDE SEQUENCE [LARGE SCALE GENOMIC DNA]</scope>
    <source>
        <strain evidence="3 4">SB29</strain>
    </source>
</reference>
<dbReference type="InterPro" id="IPR036291">
    <property type="entry name" value="NAD(P)-bd_dom_sf"/>
</dbReference>
<dbReference type="InterPro" id="IPR051450">
    <property type="entry name" value="Gfo/Idh/MocA_Oxidoreductases"/>
</dbReference>
<protein>
    <recommendedName>
        <fullName evidence="5">Oxidoreductase</fullName>
    </recommendedName>
</protein>
<dbReference type="OrthoDB" id="226094at2157"/>
<dbReference type="Proteomes" id="UP000053157">
    <property type="component" value="Unassembled WGS sequence"/>
</dbReference>
<dbReference type="AlphaFoldDB" id="A0A0W1RFG3"/>
<dbReference type="Pfam" id="PF01408">
    <property type="entry name" value="GFO_IDH_MocA"/>
    <property type="match status" value="1"/>
</dbReference>
<dbReference type="SUPFAM" id="SSF51735">
    <property type="entry name" value="NAD(P)-binding Rossmann-fold domains"/>
    <property type="match status" value="1"/>
</dbReference>
<dbReference type="GO" id="GO:0000166">
    <property type="term" value="F:nucleotide binding"/>
    <property type="evidence" value="ECO:0007669"/>
    <property type="project" value="InterPro"/>
</dbReference>
<evidence type="ECO:0000313" key="4">
    <source>
        <dbReference type="Proteomes" id="UP000053157"/>
    </source>
</evidence>
<gene>
    <name evidence="3" type="ORF">AUR66_19730</name>
</gene>
<accession>A0A0W1RFG3</accession>
<feature type="domain" description="Gfo/Idh/MocA-like oxidoreductase C-terminal" evidence="2">
    <location>
        <begin position="151"/>
        <end position="337"/>
    </location>
</feature>
<dbReference type="SUPFAM" id="SSF55347">
    <property type="entry name" value="Glyceraldehyde-3-phosphate dehydrogenase-like, C-terminal domain"/>
    <property type="match status" value="1"/>
</dbReference>
<comment type="caution">
    <text evidence="3">The sequence shown here is derived from an EMBL/GenBank/DDBJ whole genome shotgun (WGS) entry which is preliminary data.</text>
</comment>
<dbReference type="Gene3D" id="3.40.50.720">
    <property type="entry name" value="NAD(P)-binding Rossmann-like Domain"/>
    <property type="match status" value="1"/>
</dbReference>
<dbReference type="InterPro" id="IPR000683">
    <property type="entry name" value="Gfo/Idh/MocA-like_OxRdtase_N"/>
</dbReference>
<dbReference type="RefSeq" id="WP_058573529.1">
    <property type="nucleotide sequence ID" value="NZ_LOPV01000628.1"/>
</dbReference>